<dbReference type="InterPro" id="IPR000539">
    <property type="entry name" value="Frizzled/Smoothened_7TM"/>
</dbReference>
<feature type="transmembrane region" description="Helical" evidence="2">
    <location>
        <begin position="24"/>
        <end position="45"/>
    </location>
</feature>
<dbReference type="GO" id="GO:0007166">
    <property type="term" value="P:cell surface receptor signaling pathway"/>
    <property type="evidence" value="ECO:0007669"/>
    <property type="project" value="InterPro"/>
</dbReference>
<gene>
    <name evidence="4" type="ORF">WA026_003356</name>
</gene>
<evidence type="ECO:0000256" key="1">
    <source>
        <dbReference type="ARBA" id="ARBA00023170"/>
    </source>
</evidence>
<keyword evidence="1" id="KW-0675">Receptor</keyword>
<keyword evidence="5" id="KW-1185">Reference proteome</keyword>
<keyword evidence="2" id="KW-0812">Transmembrane</keyword>
<dbReference type="GO" id="GO:0016020">
    <property type="term" value="C:membrane"/>
    <property type="evidence" value="ECO:0007669"/>
    <property type="project" value="InterPro"/>
</dbReference>
<evidence type="ECO:0000313" key="4">
    <source>
        <dbReference type="EMBL" id="KAK9869610.1"/>
    </source>
</evidence>
<reference evidence="4 5" key="1">
    <citation type="submission" date="2023-03" db="EMBL/GenBank/DDBJ databases">
        <title>Genome insight into feeding habits of ladybird beetles.</title>
        <authorList>
            <person name="Li H.-S."/>
            <person name="Huang Y.-H."/>
            <person name="Pang H."/>
        </authorList>
    </citation>
    <scope>NUCLEOTIDE SEQUENCE [LARGE SCALE GENOMIC DNA]</scope>
    <source>
        <strain evidence="4">SYSU_2023b</strain>
        <tissue evidence="4">Whole body</tissue>
    </source>
</reference>
<feature type="transmembrane region" description="Helical" evidence="2">
    <location>
        <begin position="77"/>
        <end position="103"/>
    </location>
</feature>
<dbReference type="Pfam" id="PF01534">
    <property type="entry name" value="Frizzled"/>
    <property type="match status" value="1"/>
</dbReference>
<evidence type="ECO:0000259" key="3">
    <source>
        <dbReference type="Pfam" id="PF01534"/>
    </source>
</evidence>
<accession>A0AAW1TLX8</accession>
<dbReference type="EMBL" id="JARQZJ010000001">
    <property type="protein sequence ID" value="KAK9869610.1"/>
    <property type="molecule type" value="Genomic_DNA"/>
</dbReference>
<dbReference type="Proteomes" id="UP001431783">
    <property type="component" value="Unassembled WGS sequence"/>
</dbReference>
<evidence type="ECO:0000256" key="2">
    <source>
        <dbReference type="SAM" id="Phobius"/>
    </source>
</evidence>
<comment type="caution">
    <text evidence="4">The sequence shown here is derived from an EMBL/GenBank/DDBJ whole genome shotgun (WGS) entry which is preliminary data.</text>
</comment>
<evidence type="ECO:0000313" key="5">
    <source>
        <dbReference type="Proteomes" id="UP001431783"/>
    </source>
</evidence>
<feature type="domain" description="Frizzled/Smoothened 7TM" evidence="3">
    <location>
        <begin position="20"/>
        <end position="128"/>
    </location>
</feature>
<sequence length="139" mass="16329">MYWQFKLHLFTLIPRPDASISKNFISYSVFAWGLPALLQLTSVVMHHVDKSKNILGIGNLNLHNCWFLDNCGFSVGFVVPCGMFLLITLWYLIGSIISVYRAVTIQLDRKLRTKMLQKRRMQICLFFKVRKYFQNITYN</sequence>
<protein>
    <recommendedName>
        <fullName evidence="3">Frizzled/Smoothened 7TM domain-containing protein</fullName>
    </recommendedName>
</protein>
<organism evidence="4 5">
    <name type="scientific">Henosepilachna vigintioctopunctata</name>
    <dbReference type="NCBI Taxonomy" id="420089"/>
    <lineage>
        <taxon>Eukaryota</taxon>
        <taxon>Metazoa</taxon>
        <taxon>Ecdysozoa</taxon>
        <taxon>Arthropoda</taxon>
        <taxon>Hexapoda</taxon>
        <taxon>Insecta</taxon>
        <taxon>Pterygota</taxon>
        <taxon>Neoptera</taxon>
        <taxon>Endopterygota</taxon>
        <taxon>Coleoptera</taxon>
        <taxon>Polyphaga</taxon>
        <taxon>Cucujiformia</taxon>
        <taxon>Coccinelloidea</taxon>
        <taxon>Coccinellidae</taxon>
        <taxon>Epilachninae</taxon>
        <taxon>Epilachnini</taxon>
        <taxon>Henosepilachna</taxon>
    </lineage>
</organism>
<name>A0AAW1TLX8_9CUCU</name>
<keyword evidence="2" id="KW-0472">Membrane</keyword>
<proteinExistence type="predicted"/>
<dbReference type="AlphaFoldDB" id="A0AAW1TLX8"/>
<dbReference type="Gene3D" id="1.20.1070.10">
    <property type="entry name" value="Rhodopsin 7-helix transmembrane proteins"/>
    <property type="match status" value="1"/>
</dbReference>
<keyword evidence="2" id="KW-1133">Transmembrane helix</keyword>